<comment type="caution">
    <text evidence="3">The sequence shown here is derived from an EMBL/GenBank/DDBJ whole genome shotgun (WGS) entry which is preliminary data.</text>
</comment>
<dbReference type="PIRSF" id="PIRSF039008">
    <property type="entry name" value="YjbJ"/>
    <property type="match status" value="1"/>
</dbReference>
<dbReference type="InterPro" id="IPR050423">
    <property type="entry name" value="UPF0337_stress_rsp"/>
</dbReference>
<comment type="similarity">
    <text evidence="1">Belongs to the UPF0337 (CsbD) family.</text>
</comment>
<dbReference type="Pfam" id="PF05532">
    <property type="entry name" value="CsbD"/>
    <property type="match status" value="1"/>
</dbReference>
<evidence type="ECO:0000256" key="1">
    <source>
        <dbReference type="ARBA" id="ARBA00009129"/>
    </source>
</evidence>
<protein>
    <submittedName>
        <fullName evidence="3">CsbD family protein</fullName>
    </submittedName>
</protein>
<sequence length="66" mass="7554">MNTLQIKGNWNIAKGKLKQQWADLTDDDLDYVEGKEDELLGRIQKRTGKTREEVEKAIKDSNDCGC</sequence>
<keyword evidence="4" id="KW-1185">Reference proteome</keyword>
<dbReference type="EMBL" id="JAPDDT010000012">
    <property type="protein sequence ID" value="MCW1925078.1"/>
    <property type="molecule type" value="Genomic_DNA"/>
</dbReference>
<dbReference type="PANTHER" id="PTHR34977">
    <property type="entry name" value="UPF0337 PROTEIN YJBJ"/>
    <property type="match status" value="1"/>
</dbReference>
<dbReference type="InterPro" id="IPR008462">
    <property type="entry name" value="CsbD"/>
</dbReference>
<dbReference type="InterPro" id="IPR026042">
    <property type="entry name" value="YjbJ"/>
</dbReference>
<dbReference type="Gene3D" id="1.10.1470.10">
    <property type="entry name" value="YjbJ"/>
    <property type="match status" value="1"/>
</dbReference>
<name>A0ABT3GNJ2_9BACT</name>
<evidence type="ECO:0000313" key="4">
    <source>
        <dbReference type="Proteomes" id="UP001320876"/>
    </source>
</evidence>
<dbReference type="Proteomes" id="UP001320876">
    <property type="component" value="Unassembled WGS sequence"/>
</dbReference>
<feature type="domain" description="CsbD-like" evidence="2">
    <location>
        <begin position="5"/>
        <end position="56"/>
    </location>
</feature>
<dbReference type="InterPro" id="IPR036629">
    <property type="entry name" value="YjbJ_sf"/>
</dbReference>
<accession>A0ABT3GNJ2</accession>
<dbReference type="RefSeq" id="WP_264489186.1">
    <property type="nucleotide sequence ID" value="NZ_JAPDDT010000012.1"/>
</dbReference>
<proteinExistence type="inferred from homology"/>
<evidence type="ECO:0000313" key="3">
    <source>
        <dbReference type="EMBL" id="MCW1925078.1"/>
    </source>
</evidence>
<reference evidence="3 4" key="1">
    <citation type="submission" date="2022-10" db="EMBL/GenBank/DDBJ databases">
        <title>Luteolibacter arcticus strain CCTCC AB 2014275, whole genome shotgun sequencing project.</title>
        <authorList>
            <person name="Zhao G."/>
            <person name="Shen L."/>
        </authorList>
    </citation>
    <scope>NUCLEOTIDE SEQUENCE [LARGE SCALE GENOMIC DNA]</scope>
    <source>
        <strain evidence="3 4">CCTCC AB 2014275</strain>
    </source>
</reference>
<organism evidence="3 4">
    <name type="scientific">Luteolibacter arcticus</name>
    <dbReference type="NCBI Taxonomy" id="1581411"/>
    <lineage>
        <taxon>Bacteria</taxon>
        <taxon>Pseudomonadati</taxon>
        <taxon>Verrucomicrobiota</taxon>
        <taxon>Verrucomicrobiia</taxon>
        <taxon>Verrucomicrobiales</taxon>
        <taxon>Verrucomicrobiaceae</taxon>
        <taxon>Luteolibacter</taxon>
    </lineage>
</organism>
<dbReference type="SUPFAM" id="SSF69047">
    <property type="entry name" value="Hypothetical protein YjbJ"/>
    <property type="match status" value="1"/>
</dbReference>
<evidence type="ECO:0000259" key="2">
    <source>
        <dbReference type="Pfam" id="PF05532"/>
    </source>
</evidence>
<gene>
    <name evidence="3" type="ORF">OKA05_21130</name>
</gene>
<dbReference type="PANTHER" id="PTHR34977:SF1">
    <property type="entry name" value="UPF0337 PROTEIN YJBJ"/>
    <property type="match status" value="1"/>
</dbReference>